<comment type="caution">
    <text evidence="1">The sequence shown here is derived from an EMBL/GenBank/DDBJ whole genome shotgun (WGS) entry which is preliminary data.</text>
</comment>
<name>A0ABU9RGA2_9BURK</name>
<dbReference type="EMBL" id="JAZHGA010000063">
    <property type="protein sequence ID" value="MEM5346081.1"/>
    <property type="molecule type" value="Genomic_DNA"/>
</dbReference>
<evidence type="ECO:0000313" key="2">
    <source>
        <dbReference type="Proteomes" id="UP001481677"/>
    </source>
</evidence>
<gene>
    <name evidence="1" type="ORF">V4C56_41460</name>
</gene>
<organism evidence="1 2">
    <name type="scientific">Paraburkholderia azotifigens</name>
    <dbReference type="NCBI Taxonomy" id="2057004"/>
    <lineage>
        <taxon>Bacteria</taxon>
        <taxon>Pseudomonadati</taxon>
        <taxon>Pseudomonadota</taxon>
        <taxon>Betaproteobacteria</taxon>
        <taxon>Burkholderiales</taxon>
        <taxon>Burkholderiaceae</taxon>
        <taxon>Paraburkholderia</taxon>
    </lineage>
</organism>
<dbReference type="Proteomes" id="UP001481677">
    <property type="component" value="Unassembled WGS sequence"/>
</dbReference>
<keyword evidence="2" id="KW-1185">Reference proteome</keyword>
<evidence type="ECO:0000313" key="1">
    <source>
        <dbReference type="EMBL" id="MEM5346081.1"/>
    </source>
</evidence>
<proteinExistence type="predicted"/>
<sequence>MQPLLTWRCIGWSDLTLNFFVVASSSRADRFAPDGWVVDGADALIELVSRLDNVGFSVYLMARKDADASVTLCRVCALWKEVEGSDADGYWYSTVDGQPRPCSAIRSRTDDAKPRLIKVLSFED</sequence>
<reference evidence="1 2" key="1">
    <citation type="submission" date="2024-01" db="EMBL/GenBank/DDBJ databases">
        <title>The diversity of rhizobia nodulating Mimosa spp. in eleven states of Brazil covering several biomes is determined by host plant, location, and edaphic factors.</title>
        <authorList>
            <person name="Rouws L."/>
            <person name="Barauna A."/>
            <person name="Beukes C."/>
            <person name="De Faria S.M."/>
            <person name="Gross E."/>
            <person name="Dos Reis Junior F.B."/>
            <person name="Simon M."/>
            <person name="Maluk M."/>
            <person name="Odee D.W."/>
            <person name="Kenicer G."/>
            <person name="Young J.P.W."/>
            <person name="Reis V.M."/>
            <person name="Zilli J."/>
            <person name="James E.K."/>
        </authorList>
    </citation>
    <scope>NUCLEOTIDE SEQUENCE [LARGE SCALE GENOMIC DNA]</scope>
    <source>
        <strain evidence="1 2">JPY530</strain>
    </source>
</reference>
<accession>A0ABU9RGA2</accession>
<protein>
    <submittedName>
        <fullName evidence="1">Uncharacterized protein</fullName>
    </submittedName>
</protein>